<organism evidence="1">
    <name type="scientific">uncultured Caudovirales phage</name>
    <dbReference type="NCBI Taxonomy" id="2100421"/>
    <lineage>
        <taxon>Viruses</taxon>
        <taxon>Duplodnaviria</taxon>
        <taxon>Heunggongvirae</taxon>
        <taxon>Uroviricota</taxon>
        <taxon>Caudoviricetes</taxon>
        <taxon>Peduoviridae</taxon>
        <taxon>Maltschvirus</taxon>
        <taxon>Maltschvirus maltsch</taxon>
    </lineage>
</organism>
<gene>
    <name evidence="1" type="ORF">UFOVP115_94</name>
</gene>
<name>A0A6J5L4M6_9CAUD</name>
<reference evidence="1" key="1">
    <citation type="submission" date="2020-04" db="EMBL/GenBank/DDBJ databases">
        <authorList>
            <person name="Chiriac C."/>
            <person name="Salcher M."/>
            <person name="Ghai R."/>
            <person name="Kavagutti S V."/>
        </authorList>
    </citation>
    <scope>NUCLEOTIDE SEQUENCE</scope>
</reference>
<sequence length="59" mass="6634">MAQHIYNGVISFAFSVEADKPLTKQEIIDQIAEDIPVFGIPECDLGDIDHYIDEELVVE</sequence>
<evidence type="ECO:0000313" key="1">
    <source>
        <dbReference type="EMBL" id="CAB4129708.1"/>
    </source>
</evidence>
<proteinExistence type="predicted"/>
<dbReference type="EMBL" id="LR796236">
    <property type="protein sequence ID" value="CAB4129708.1"/>
    <property type="molecule type" value="Genomic_DNA"/>
</dbReference>
<protein>
    <submittedName>
        <fullName evidence="1">Uncharacterized protein</fullName>
    </submittedName>
</protein>
<accession>A0A6J5L4M6</accession>